<dbReference type="Proteomes" id="UP000011991">
    <property type="component" value="Unassembled WGS sequence"/>
</dbReference>
<proteinExistence type="predicted"/>
<evidence type="ECO:0000313" key="1">
    <source>
        <dbReference type="EMBL" id="EMI15643.1"/>
    </source>
</evidence>
<reference evidence="1 2" key="1">
    <citation type="journal article" date="2013" name="Mar. Genomics">
        <title>Expression of sulfatases in Rhodopirellula baltica and the diversity of sulfatases in the genus Rhodopirellula.</title>
        <authorList>
            <person name="Wegner C.E."/>
            <person name="Richter-Heitmann T."/>
            <person name="Klindworth A."/>
            <person name="Klockow C."/>
            <person name="Richter M."/>
            <person name="Achstetter T."/>
            <person name="Glockner F.O."/>
            <person name="Harder J."/>
        </authorList>
    </citation>
    <scope>NUCLEOTIDE SEQUENCE [LARGE SCALE GENOMIC DNA]</scope>
    <source>
        <strain evidence="1 2">SM1</strain>
    </source>
</reference>
<name>M5R834_9BACT</name>
<protein>
    <submittedName>
        <fullName evidence="1">Uncharacterized protein</fullName>
    </submittedName>
</protein>
<organism evidence="1 2">
    <name type="scientific">Rhodopirellula maiorica SM1</name>
    <dbReference type="NCBI Taxonomy" id="1265738"/>
    <lineage>
        <taxon>Bacteria</taxon>
        <taxon>Pseudomonadati</taxon>
        <taxon>Planctomycetota</taxon>
        <taxon>Planctomycetia</taxon>
        <taxon>Pirellulales</taxon>
        <taxon>Pirellulaceae</taxon>
        <taxon>Novipirellula</taxon>
    </lineage>
</organism>
<dbReference type="AlphaFoldDB" id="M5R834"/>
<dbReference type="EMBL" id="ANOG01001061">
    <property type="protein sequence ID" value="EMI15643.1"/>
    <property type="molecule type" value="Genomic_DNA"/>
</dbReference>
<evidence type="ECO:0000313" key="2">
    <source>
        <dbReference type="Proteomes" id="UP000011991"/>
    </source>
</evidence>
<accession>M5R834</accession>
<comment type="caution">
    <text evidence="1">The sequence shown here is derived from an EMBL/GenBank/DDBJ whole genome shotgun (WGS) entry which is preliminary data.</text>
</comment>
<keyword evidence="2" id="KW-1185">Reference proteome</keyword>
<dbReference type="PATRIC" id="fig|1265738.3.peg.7411"/>
<sequence length="65" mass="7368">MGDPNIILNSFIVSPTRYGALQWGETIQELEDKHVLFMAEDPEGYIGKLMNKIRSEEMAQNVADI</sequence>
<gene>
    <name evidence="1" type="ORF">RMSM_07432</name>
</gene>